<evidence type="ECO:0000313" key="3">
    <source>
        <dbReference type="Proteomes" id="UP000199150"/>
    </source>
</evidence>
<dbReference type="STRING" id="260084.SAMN02927928_2497"/>
<name>A0A1G4SAP4_9CAUL</name>
<evidence type="ECO:0000313" key="2">
    <source>
        <dbReference type="EMBL" id="SCW66136.1"/>
    </source>
</evidence>
<protein>
    <submittedName>
        <fullName evidence="2">Plasmid stabilization system protein ParE</fullName>
    </submittedName>
</protein>
<dbReference type="InterPro" id="IPR007712">
    <property type="entry name" value="RelE/ParE_toxin"/>
</dbReference>
<dbReference type="RefSeq" id="WP_245679009.1">
    <property type="nucleotide sequence ID" value="NZ_CBCRYE010000002.1"/>
</dbReference>
<dbReference type="AlphaFoldDB" id="A0A1G4SAP4"/>
<proteinExistence type="predicted"/>
<dbReference type="Gene3D" id="3.30.2310.20">
    <property type="entry name" value="RelE-like"/>
    <property type="match status" value="1"/>
</dbReference>
<gene>
    <name evidence="2" type="ORF">SAMN02927928_2497</name>
</gene>
<reference evidence="3" key="1">
    <citation type="submission" date="2016-10" db="EMBL/GenBank/DDBJ databases">
        <authorList>
            <person name="Varghese N."/>
            <person name="Submissions S."/>
        </authorList>
    </citation>
    <scope>NUCLEOTIDE SEQUENCE [LARGE SCALE GENOMIC DNA]</scope>
    <source>
        <strain evidence="3">CGMCC 1.3431</strain>
    </source>
</reference>
<accession>A0A1G4SAP4</accession>
<dbReference type="EMBL" id="FMTS01000004">
    <property type="protein sequence ID" value="SCW66136.1"/>
    <property type="molecule type" value="Genomic_DNA"/>
</dbReference>
<dbReference type="InterPro" id="IPR035093">
    <property type="entry name" value="RelE/ParE_toxin_dom_sf"/>
</dbReference>
<organism evidence="2 3">
    <name type="scientific">Asticcacaulis taihuensis</name>
    <dbReference type="NCBI Taxonomy" id="260084"/>
    <lineage>
        <taxon>Bacteria</taxon>
        <taxon>Pseudomonadati</taxon>
        <taxon>Pseudomonadota</taxon>
        <taxon>Alphaproteobacteria</taxon>
        <taxon>Caulobacterales</taxon>
        <taxon>Caulobacteraceae</taxon>
        <taxon>Asticcacaulis</taxon>
    </lineage>
</organism>
<dbReference type="Proteomes" id="UP000199150">
    <property type="component" value="Unassembled WGS sequence"/>
</dbReference>
<sequence length="101" mass="11738">MSFILTDGAADDLRSIVRYTRKTWGETQARTYAEILRNGIQRLVNGEGKFKILDDIHPSLRAVRCEHHYIFCLRREDAPSLIVAILHERMDLVARITDRLD</sequence>
<keyword evidence="3" id="KW-1185">Reference proteome</keyword>
<evidence type="ECO:0000256" key="1">
    <source>
        <dbReference type="ARBA" id="ARBA00022649"/>
    </source>
</evidence>
<keyword evidence="1" id="KW-1277">Toxin-antitoxin system</keyword>
<dbReference type="Pfam" id="PF05016">
    <property type="entry name" value="ParE_toxin"/>
    <property type="match status" value="1"/>
</dbReference>